<proteinExistence type="predicted"/>
<accession>A0ABQ1YEK8</accession>
<keyword evidence="2" id="KW-1185">Reference proteome</keyword>
<dbReference type="EMBL" id="BMIA01000001">
    <property type="protein sequence ID" value="GGH21685.1"/>
    <property type="molecule type" value="Genomic_DNA"/>
</dbReference>
<reference evidence="2" key="1">
    <citation type="journal article" date="2019" name="Int. J. Syst. Evol. Microbiol.">
        <title>The Global Catalogue of Microorganisms (GCM) 10K type strain sequencing project: providing services to taxonomists for standard genome sequencing and annotation.</title>
        <authorList>
            <consortium name="The Broad Institute Genomics Platform"/>
            <consortium name="The Broad Institute Genome Sequencing Center for Infectious Disease"/>
            <person name="Wu L."/>
            <person name="Ma J."/>
        </authorList>
    </citation>
    <scope>NUCLEOTIDE SEQUENCE [LARGE SCALE GENOMIC DNA]</scope>
    <source>
        <strain evidence="2">CGMCC 1.15288</strain>
    </source>
</reference>
<evidence type="ECO:0000313" key="1">
    <source>
        <dbReference type="EMBL" id="GGH21685.1"/>
    </source>
</evidence>
<gene>
    <name evidence="1" type="ORF">GCM10007423_03000</name>
</gene>
<comment type="caution">
    <text evidence="1">The sequence shown here is derived from an EMBL/GenBank/DDBJ whole genome shotgun (WGS) entry which is preliminary data.</text>
</comment>
<organism evidence="1 2">
    <name type="scientific">Dyadobacter endophyticus</name>
    <dbReference type="NCBI Taxonomy" id="1749036"/>
    <lineage>
        <taxon>Bacteria</taxon>
        <taxon>Pseudomonadati</taxon>
        <taxon>Bacteroidota</taxon>
        <taxon>Cytophagia</taxon>
        <taxon>Cytophagales</taxon>
        <taxon>Spirosomataceae</taxon>
        <taxon>Dyadobacter</taxon>
    </lineage>
</organism>
<protein>
    <recommendedName>
        <fullName evidence="3">Phage integrase SAM-like domain-containing protein</fullName>
    </recommendedName>
</protein>
<dbReference type="Proteomes" id="UP000600214">
    <property type="component" value="Unassembled WGS sequence"/>
</dbReference>
<evidence type="ECO:0000313" key="2">
    <source>
        <dbReference type="Proteomes" id="UP000600214"/>
    </source>
</evidence>
<name>A0ABQ1YEK8_9BACT</name>
<evidence type="ECO:0008006" key="3">
    <source>
        <dbReference type="Google" id="ProtNLM"/>
    </source>
</evidence>
<sequence length="74" mass="8281">MTQNNIDTDLSQEVCRLLKDYLSQVSQSGLTSLSIAVYQTHATNFVRWIHGEFIPGETLSKKQLKTLAAADQAR</sequence>